<dbReference type="STRING" id="2316362.A0A4Q2DM73"/>
<feature type="compositionally biased region" description="Basic and acidic residues" evidence="1">
    <location>
        <begin position="16"/>
        <end position="28"/>
    </location>
</feature>
<dbReference type="AlphaFoldDB" id="A0A4Q2DM73"/>
<feature type="compositionally biased region" description="Acidic residues" evidence="1">
    <location>
        <begin position="392"/>
        <end position="401"/>
    </location>
</feature>
<evidence type="ECO:0000256" key="1">
    <source>
        <dbReference type="SAM" id="MobiDB-lite"/>
    </source>
</evidence>
<evidence type="ECO:0000313" key="3">
    <source>
        <dbReference type="Proteomes" id="UP000290288"/>
    </source>
</evidence>
<feature type="region of interest" description="Disordered" evidence="1">
    <location>
        <begin position="508"/>
        <end position="530"/>
    </location>
</feature>
<comment type="caution">
    <text evidence="2">The sequence shown here is derived from an EMBL/GenBank/DDBJ whole genome shotgun (WGS) entry which is preliminary data.</text>
</comment>
<feature type="compositionally biased region" description="Polar residues" evidence="1">
    <location>
        <begin position="1"/>
        <end position="14"/>
    </location>
</feature>
<feature type="region of interest" description="Disordered" evidence="1">
    <location>
        <begin position="261"/>
        <end position="489"/>
    </location>
</feature>
<gene>
    <name evidence="2" type="ORF">EST38_g5411</name>
</gene>
<feature type="compositionally biased region" description="Acidic residues" evidence="1">
    <location>
        <begin position="266"/>
        <end position="281"/>
    </location>
</feature>
<proteinExistence type="predicted"/>
<feature type="compositionally biased region" description="Low complexity" evidence="1">
    <location>
        <begin position="39"/>
        <end position="68"/>
    </location>
</feature>
<feature type="compositionally biased region" description="Acidic residues" evidence="1">
    <location>
        <begin position="320"/>
        <end position="332"/>
    </location>
</feature>
<dbReference type="OrthoDB" id="3234283at2759"/>
<reference evidence="2 3" key="1">
    <citation type="submission" date="2019-01" db="EMBL/GenBank/DDBJ databases">
        <title>Draft genome sequence of Psathyrella aberdarensis IHI B618.</title>
        <authorList>
            <person name="Buettner E."/>
            <person name="Kellner H."/>
        </authorList>
    </citation>
    <scope>NUCLEOTIDE SEQUENCE [LARGE SCALE GENOMIC DNA]</scope>
    <source>
        <strain evidence="2 3">IHI B618</strain>
    </source>
</reference>
<dbReference type="Proteomes" id="UP000290288">
    <property type="component" value="Unassembled WGS sequence"/>
</dbReference>
<protein>
    <submittedName>
        <fullName evidence="2">Uncharacterized protein</fullName>
    </submittedName>
</protein>
<feature type="compositionally biased region" description="Basic residues" evidence="1">
    <location>
        <begin position="468"/>
        <end position="477"/>
    </location>
</feature>
<name>A0A4Q2DM73_9AGAR</name>
<feature type="region of interest" description="Disordered" evidence="1">
    <location>
        <begin position="1"/>
        <end position="95"/>
    </location>
</feature>
<organism evidence="2 3">
    <name type="scientific">Candolleomyces aberdarensis</name>
    <dbReference type="NCBI Taxonomy" id="2316362"/>
    <lineage>
        <taxon>Eukaryota</taxon>
        <taxon>Fungi</taxon>
        <taxon>Dikarya</taxon>
        <taxon>Basidiomycota</taxon>
        <taxon>Agaricomycotina</taxon>
        <taxon>Agaricomycetes</taxon>
        <taxon>Agaricomycetidae</taxon>
        <taxon>Agaricales</taxon>
        <taxon>Agaricineae</taxon>
        <taxon>Psathyrellaceae</taxon>
        <taxon>Candolleomyces</taxon>
    </lineage>
</organism>
<accession>A0A4Q2DM73</accession>
<evidence type="ECO:0000313" key="2">
    <source>
        <dbReference type="EMBL" id="RXW20426.1"/>
    </source>
</evidence>
<dbReference type="EMBL" id="SDEE01000149">
    <property type="protein sequence ID" value="RXW20426.1"/>
    <property type="molecule type" value="Genomic_DNA"/>
</dbReference>
<keyword evidence="3" id="KW-1185">Reference proteome</keyword>
<feature type="region of interest" description="Disordered" evidence="1">
    <location>
        <begin position="142"/>
        <end position="174"/>
    </location>
</feature>
<sequence>MPRTRNVSRSQWDTANARRDPRASKENGYDENEKENGGRVTRASTRAGSRRTVLGASTSAVAATNTTKAKAKGKGKEKPPAKGTLTKTEKLPLQDITERFLPAPESANRGYPQSEIAVHAEALSTHGPSASTLHISTARVQGMGAGPSQHASTSRAANVYPSSLPPSSPPSISSVVIAPQQPLEHNDTTNDLPLLPPSPAVPIETLSRRLFPHAEEADEEQPYEAWDDFDYVVKQSDRPSRPVPAPRSSDPFGFLALERKLKEERENEDVYGDEGEEDEETAGLILVADTSSPRPVRRLPRHLVLDNGWGSDDAPHEAEVQEEEVEEEEEEEFRPFPPTPHKSKARARHSCAGNPDDHLFSPHPSSCPSSPSPSKPAMSSAKRKAAASHIFEEEEEEEQEGDSSFMSQKIPGKKQAKIESDDEECSTRRQLRSRSVHQKAESSKATSVGAGRKGRSAKRGEGTATKKGQSKAKKRVVSNKVEDPDMEEWERERQVRLDYFHQLQEYEFETENVQSDYEPYPPSSLSRRND</sequence>